<keyword evidence="5" id="KW-1185">Reference proteome</keyword>
<dbReference type="CDD" id="cd04301">
    <property type="entry name" value="NAT_SF"/>
    <property type="match status" value="1"/>
</dbReference>
<keyword evidence="1 4" id="KW-0808">Transferase</keyword>
<dbReference type="Pfam" id="PF00583">
    <property type="entry name" value="Acetyltransf_1"/>
    <property type="match status" value="1"/>
</dbReference>
<dbReference type="PANTHER" id="PTHR43877">
    <property type="entry name" value="AMINOALKYLPHOSPHONATE N-ACETYLTRANSFERASE-RELATED-RELATED"/>
    <property type="match status" value="1"/>
</dbReference>
<dbReference type="InterPro" id="IPR050832">
    <property type="entry name" value="Bact_Acetyltransf"/>
</dbReference>
<evidence type="ECO:0000256" key="1">
    <source>
        <dbReference type="ARBA" id="ARBA00022679"/>
    </source>
</evidence>
<evidence type="ECO:0000259" key="3">
    <source>
        <dbReference type="PROSITE" id="PS51186"/>
    </source>
</evidence>
<proteinExistence type="predicted"/>
<evidence type="ECO:0000313" key="4">
    <source>
        <dbReference type="EMBL" id="RFC62378.1"/>
    </source>
</evidence>
<evidence type="ECO:0000256" key="2">
    <source>
        <dbReference type="ARBA" id="ARBA00023315"/>
    </source>
</evidence>
<dbReference type="PROSITE" id="PS51186">
    <property type="entry name" value="GNAT"/>
    <property type="match status" value="1"/>
</dbReference>
<name>A0A371WZG3_9HYPH</name>
<accession>A0A371WZG3</accession>
<comment type="caution">
    <text evidence="4">The sequence shown here is derived from an EMBL/GenBank/DDBJ whole genome shotgun (WGS) entry which is preliminary data.</text>
</comment>
<sequence>MAEFTLRANAPFDLEPLARLLHAPDDLARVNPNAKHPFDPLEWQEKWLNEPSDRSYFLIDESGREVGFFALREGIGPEVRHLVYVFVEEAARGGTGKLLASLAEERARELGAISITLKVELDNKPALSVYEEAGFEELGRSNGMATMRKDWGPSLGV</sequence>
<dbReference type="InterPro" id="IPR000182">
    <property type="entry name" value="GNAT_dom"/>
</dbReference>
<protein>
    <submittedName>
        <fullName evidence="4">GNAT family N-acetyltransferase</fullName>
    </submittedName>
</protein>
<feature type="domain" description="N-acetyltransferase" evidence="3">
    <location>
        <begin position="4"/>
        <end position="152"/>
    </location>
</feature>
<dbReference type="RefSeq" id="WP_116684318.1">
    <property type="nucleotide sequence ID" value="NZ_QURL01000007.1"/>
</dbReference>
<dbReference type="OrthoDB" id="7871902at2"/>
<organism evidence="4 5">
    <name type="scientific">Fulvimarina endophytica</name>
    <dbReference type="NCBI Taxonomy" id="2293836"/>
    <lineage>
        <taxon>Bacteria</taxon>
        <taxon>Pseudomonadati</taxon>
        <taxon>Pseudomonadota</taxon>
        <taxon>Alphaproteobacteria</taxon>
        <taxon>Hyphomicrobiales</taxon>
        <taxon>Aurantimonadaceae</taxon>
        <taxon>Fulvimarina</taxon>
    </lineage>
</organism>
<dbReference type="SUPFAM" id="SSF55729">
    <property type="entry name" value="Acyl-CoA N-acyltransferases (Nat)"/>
    <property type="match status" value="1"/>
</dbReference>
<dbReference type="InterPro" id="IPR016181">
    <property type="entry name" value="Acyl_CoA_acyltransferase"/>
</dbReference>
<gene>
    <name evidence="4" type="ORF">DYI37_16240</name>
</gene>
<reference evidence="4 5" key="1">
    <citation type="submission" date="2018-08" db="EMBL/GenBank/DDBJ databases">
        <title>Fulvimarina sp. 85, whole genome shotgun sequence.</title>
        <authorList>
            <person name="Tuo L."/>
        </authorList>
    </citation>
    <scope>NUCLEOTIDE SEQUENCE [LARGE SCALE GENOMIC DNA]</scope>
    <source>
        <strain evidence="4 5">85</strain>
    </source>
</reference>
<dbReference type="AlphaFoldDB" id="A0A371WZG3"/>
<evidence type="ECO:0000313" key="5">
    <source>
        <dbReference type="Proteomes" id="UP000264310"/>
    </source>
</evidence>
<dbReference type="EMBL" id="QURL01000007">
    <property type="protein sequence ID" value="RFC62378.1"/>
    <property type="molecule type" value="Genomic_DNA"/>
</dbReference>
<dbReference type="GO" id="GO:0016747">
    <property type="term" value="F:acyltransferase activity, transferring groups other than amino-acyl groups"/>
    <property type="evidence" value="ECO:0007669"/>
    <property type="project" value="InterPro"/>
</dbReference>
<dbReference type="Gene3D" id="3.40.630.30">
    <property type="match status" value="1"/>
</dbReference>
<keyword evidence="2" id="KW-0012">Acyltransferase</keyword>
<dbReference type="Proteomes" id="UP000264310">
    <property type="component" value="Unassembled WGS sequence"/>
</dbReference>